<dbReference type="GO" id="GO:0099621">
    <property type="term" value="F:undecaprenyl-phosphate 4-deoxy-4-formamido-L-arabinose transferase activity"/>
    <property type="evidence" value="ECO:0007669"/>
    <property type="project" value="UniProtKB-EC"/>
</dbReference>
<dbReference type="CDD" id="cd04179">
    <property type="entry name" value="DPM_DPG-synthase_like"/>
    <property type="match status" value="1"/>
</dbReference>
<evidence type="ECO:0000256" key="1">
    <source>
        <dbReference type="SAM" id="Phobius"/>
    </source>
</evidence>
<dbReference type="KEGG" id="abac:LuPra_03089"/>
<reference evidence="3 4" key="1">
    <citation type="journal article" date="2016" name="Genome Announc.">
        <title>First Complete Genome Sequence of a Subdivision 6 Acidobacterium Strain.</title>
        <authorList>
            <person name="Huang S."/>
            <person name="Vieira S."/>
            <person name="Bunk B."/>
            <person name="Riedel T."/>
            <person name="Sproer C."/>
            <person name="Overmann J."/>
        </authorList>
    </citation>
    <scope>NUCLEOTIDE SEQUENCE [LARGE SCALE GENOMIC DNA]</scope>
    <source>
        <strain evidence="4">DSM 100886 HEG_-6_39</strain>
    </source>
</reference>
<keyword evidence="1" id="KW-1133">Transmembrane helix</keyword>
<dbReference type="AlphaFoldDB" id="A0A143PMP7"/>
<accession>A0A143PMP7</accession>
<proteinExistence type="predicted"/>
<dbReference type="EC" id="2.4.2.53" evidence="3"/>
<keyword evidence="1" id="KW-0812">Transmembrane</keyword>
<dbReference type="OrthoDB" id="9810303at2"/>
<evidence type="ECO:0000313" key="3">
    <source>
        <dbReference type="EMBL" id="AMY09862.1"/>
    </source>
</evidence>
<keyword evidence="3" id="KW-0808">Transferase</keyword>
<dbReference type="PANTHER" id="PTHR48090:SF7">
    <property type="entry name" value="RFBJ PROTEIN"/>
    <property type="match status" value="1"/>
</dbReference>
<feature type="transmembrane region" description="Helical" evidence="1">
    <location>
        <begin position="230"/>
        <end position="248"/>
    </location>
</feature>
<organism evidence="3 4">
    <name type="scientific">Luteitalea pratensis</name>
    <dbReference type="NCBI Taxonomy" id="1855912"/>
    <lineage>
        <taxon>Bacteria</taxon>
        <taxon>Pseudomonadati</taxon>
        <taxon>Acidobacteriota</taxon>
        <taxon>Vicinamibacteria</taxon>
        <taxon>Vicinamibacterales</taxon>
        <taxon>Vicinamibacteraceae</taxon>
        <taxon>Luteitalea</taxon>
    </lineage>
</organism>
<reference evidence="4" key="2">
    <citation type="submission" date="2016-04" db="EMBL/GenBank/DDBJ databases">
        <title>First Complete Genome Sequence of a Subdivision 6 Acidobacterium.</title>
        <authorList>
            <person name="Huang S."/>
            <person name="Vieira S."/>
            <person name="Bunk B."/>
            <person name="Riedel T."/>
            <person name="Sproeer C."/>
            <person name="Overmann J."/>
        </authorList>
    </citation>
    <scope>NUCLEOTIDE SEQUENCE [LARGE SCALE GENOMIC DNA]</scope>
    <source>
        <strain evidence="4">DSM 100886 HEG_-6_39</strain>
    </source>
</reference>
<dbReference type="RefSeq" id="WP_110171570.1">
    <property type="nucleotide sequence ID" value="NZ_CP015136.1"/>
</dbReference>
<dbReference type="InterPro" id="IPR029044">
    <property type="entry name" value="Nucleotide-diphossugar_trans"/>
</dbReference>
<keyword evidence="3" id="KW-0328">Glycosyltransferase</keyword>
<protein>
    <submittedName>
        <fullName evidence="3">Undecaprenyl-phosphate 4-deoxy-4-formamido-L-arabinose transferase</fullName>
        <ecNumber evidence="3">2.4.2.53</ecNumber>
    </submittedName>
</protein>
<dbReference type="InterPro" id="IPR001173">
    <property type="entry name" value="Glyco_trans_2-like"/>
</dbReference>
<name>A0A143PMP7_LUTPR</name>
<keyword evidence="1" id="KW-0472">Membrane</keyword>
<dbReference type="EMBL" id="CP015136">
    <property type="protein sequence ID" value="AMY09862.1"/>
    <property type="molecule type" value="Genomic_DNA"/>
</dbReference>
<dbReference type="InterPro" id="IPR050256">
    <property type="entry name" value="Glycosyltransferase_2"/>
</dbReference>
<dbReference type="Gene3D" id="3.90.550.10">
    <property type="entry name" value="Spore Coat Polysaccharide Biosynthesis Protein SpsA, Chain A"/>
    <property type="match status" value="1"/>
</dbReference>
<gene>
    <name evidence="3" type="primary">arnC_1</name>
    <name evidence="3" type="ORF">LuPra_03089</name>
</gene>
<evidence type="ECO:0000259" key="2">
    <source>
        <dbReference type="Pfam" id="PF00535"/>
    </source>
</evidence>
<sequence length="286" mass="30986">MPEPVSILIPVYNEEGAIASTLAAVDTTMRPTGRDYEVLVVDDGSTDRTAQVLAEAGARVVRHRANRGYGAALKTGIRATTHPLIAILDADGTYPIGRLPELLAEADQADMVVGARTGASVHVPALRRPVKWLLTRAANVLSGHRIPDLNSGMRVFRREIATRFFGLFPDGFSFTSTITLASHINGYRVEYVPIDYYRRTGASSIRPVRDTLNFFLLIVRMVVTFRPLNVFLPTAAALIVLGTVKAALDFIRTGAFGVGAAILILTAIQVAMMGLLADLVTRRTSL</sequence>
<keyword evidence="4" id="KW-1185">Reference proteome</keyword>
<dbReference type="Pfam" id="PF00535">
    <property type="entry name" value="Glycos_transf_2"/>
    <property type="match status" value="1"/>
</dbReference>
<dbReference type="SUPFAM" id="SSF53448">
    <property type="entry name" value="Nucleotide-diphospho-sugar transferases"/>
    <property type="match status" value="1"/>
</dbReference>
<evidence type="ECO:0000313" key="4">
    <source>
        <dbReference type="Proteomes" id="UP000076079"/>
    </source>
</evidence>
<dbReference type="PANTHER" id="PTHR48090">
    <property type="entry name" value="UNDECAPRENYL-PHOSPHATE 4-DEOXY-4-FORMAMIDO-L-ARABINOSE TRANSFERASE-RELATED"/>
    <property type="match status" value="1"/>
</dbReference>
<dbReference type="PATRIC" id="fig|1813736.3.peg.3289"/>
<feature type="domain" description="Glycosyltransferase 2-like" evidence="2">
    <location>
        <begin position="6"/>
        <end position="161"/>
    </location>
</feature>
<dbReference type="Proteomes" id="UP000076079">
    <property type="component" value="Chromosome"/>
</dbReference>
<dbReference type="STRING" id="1855912.LuPra_03089"/>
<feature type="transmembrane region" description="Helical" evidence="1">
    <location>
        <begin position="254"/>
        <end position="277"/>
    </location>
</feature>